<dbReference type="Gene3D" id="1.10.2000.10">
    <property type="entry name" value="Frizzled cysteine-rich domain"/>
    <property type="match status" value="1"/>
</dbReference>
<dbReference type="EMBL" id="CP064812">
    <property type="protein sequence ID" value="QPG73421.1"/>
    <property type="molecule type" value="Genomic_DNA"/>
</dbReference>
<dbReference type="RefSeq" id="XP_038776986.1">
    <property type="nucleotide sequence ID" value="XM_038921058.1"/>
</dbReference>
<dbReference type="GO" id="GO:0098703">
    <property type="term" value="P:calcium ion import across plasma membrane"/>
    <property type="evidence" value="ECO:0007669"/>
    <property type="project" value="InterPro"/>
</dbReference>
<organism evidence="2 3">
    <name type="scientific">Eeniella nana</name>
    <name type="common">Yeast</name>
    <name type="synonym">Brettanomyces nanus</name>
    <dbReference type="NCBI Taxonomy" id="13502"/>
    <lineage>
        <taxon>Eukaryota</taxon>
        <taxon>Fungi</taxon>
        <taxon>Dikarya</taxon>
        <taxon>Ascomycota</taxon>
        <taxon>Saccharomycotina</taxon>
        <taxon>Pichiomycetes</taxon>
        <taxon>Pichiales</taxon>
        <taxon>Pichiaceae</taxon>
        <taxon>Brettanomyces</taxon>
    </lineage>
</organism>
<protein>
    <submittedName>
        <fullName evidence="2">Uncharacterized protein</fullName>
    </submittedName>
</protein>
<feature type="chain" id="PRO_5034488265" evidence="1">
    <location>
        <begin position="20"/>
        <end position="514"/>
    </location>
</feature>
<dbReference type="AlphaFoldDB" id="A0A875RW76"/>
<dbReference type="PANTHER" id="PTHR39142:SF1">
    <property type="entry name" value="AEL197CP"/>
    <property type="match status" value="1"/>
</dbReference>
<keyword evidence="3" id="KW-1185">Reference proteome</keyword>
<evidence type="ECO:0000313" key="3">
    <source>
        <dbReference type="Proteomes" id="UP000662931"/>
    </source>
</evidence>
<dbReference type="PANTHER" id="PTHR39142">
    <property type="entry name" value="MID1P"/>
    <property type="match status" value="1"/>
</dbReference>
<gene>
    <name evidence="2" type="ORF">FOA43_000731</name>
</gene>
<dbReference type="GeneID" id="62194132"/>
<keyword evidence="1" id="KW-0732">Signal</keyword>
<dbReference type="Proteomes" id="UP000662931">
    <property type="component" value="Chromosome 1"/>
</dbReference>
<sequence length="514" mass="57933">MLNWLIQVWILTLIPVALAALSVQHHQLKEIDPDYAMKKSDMMLYDYLNKDQDTIEDWIPVQASVGLNDSMTYDFKVNYSSPGLSPSYEIMVFISSSLCKLPDGWSSDSRNNGISLYYTFNSTVTNISAMNRLKFSNGYVQGIASAEKSSDHDNLYITVKPDECTDCSSNYTWVYELGISQSDLVFQYDTGSLTTVIDSDYNSAVFSAANLTFQDDSNYRVYLYDIDRYEELQQLNQSWCAFVESTGSVKTINLNESTIESDNNFFSVEDLENSSDYTGVLVQSYDTISYGGAVYRMFNFSTMSSEACKVVYGLDFCKDVSYAVPVSKNFSMNLQNSEQLGQVYDDYAKSLYQKFGYAMQQIPCDADLDSRFSPIRTCNDCEQSYKQWLCSVTIPRCSSESHTGYREYNASDGRSSFVKDTIDPPLEYYEILPCIELCKAIVRDCPADFGFSCPMEEDFPGKSYGLPGDGSYVSCNDISSSDTGTSTSGATSLSMDRKIFTFWAVISILFYIPF</sequence>
<dbReference type="GO" id="GO:0005262">
    <property type="term" value="F:calcium channel activity"/>
    <property type="evidence" value="ECO:0007669"/>
    <property type="project" value="InterPro"/>
</dbReference>
<reference evidence="2" key="1">
    <citation type="submission" date="2020-10" db="EMBL/GenBank/DDBJ databases">
        <authorList>
            <person name="Roach M.J.R."/>
        </authorList>
    </citation>
    <scope>NUCLEOTIDE SEQUENCE</scope>
    <source>
        <strain evidence="2">CBS 1945</strain>
    </source>
</reference>
<proteinExistence type="predicted"/>
<dbReference type="InterPro" id="IPR036790">
    <property type="entry name" value="Frizzled_dom_sf"/>
</dbReference>
<dbReference type="Pfam" id="PF12929">
    <property type="entry name" value="Mid1"/>
    <property type="match status" value="1"/>
</dbReference>
<dbReference type="KEGG" id="bnn:FOA43_000731"/>
<dbReference type="InterPro" id="IPR024338">
    <property type="entry name" value="MID1/Yam8"/>
</dbReference>
<accession>A0A875RW76</accession>
<evidence type="ECO:0000256" key="1">
    <source>
        <dbReference type="SAM" id="SignalP"/>
    </source>
</evidence>
<dbReference type="OrthoDB" id="5405745at2759"/>
<evidence type="ECO:0000313" key="2">
    <source>
        <dbReference type="EMBL" id="QPG73421.1"/>
    </source>
</evidence>
<name>A0A875RW76_EENNA</name>
<feature type="signal peptide" evidence="1">
    <location>
        <begin position="1"/>
        <end position="19"/>
    </location>
</feature>